<evidence type="ECO:0000313" key="2">
    <source>
        <dbReference type="EMBL" id="MFH6565587.1"/>
    </source>
</evidence>
<proteinExistence type="predicted"/>
<accession>A0ABW7LV71</accession>
<reference evidence="2 3" key="1">
    <citation type="submission" date="2024-10" db="EMBL/GenBank/DDBJ databases">
        <title>Aeromonas and Pseudomonas from the Cagarras Archipelago, Rio de Janeiro, Brazil.</title>
        <authorList>
            <person name="Canellas A.L.B."/>
            <person name="Laport M.S."/>
        </authorList>
    </citation>
    <scope>NUCLEOTIDE SEQUENCE [LARGE SCALE GENOMIC DNA]</scope>
    <source>
        <strain evidence="2 3">CPF-4</strain>
    </source>
</reference>
<dbReference type="InterPro" id="IPR029058">
    <property type="entry name" value="AB_hydrolase_fold"/>
</dbReference>
<dbReference type="EMBL" id="JBINXB010000005">
    <property type="protein sequence ID" value="MFH6565587.1"/>
    <property type="molecule type" value="Genomic_DNA"/>
</dbReference>
<dbReference type="RefSeq" id="WP_395246773.1">
    <property type="nucleotide sequence ID" value="NZ_JBINXA010000040.1"/>
</dbReference>
<comment type="caution">
    <text evidence="2">The sequence shown here is derived from an EMBL/GenBank/DDBJ whole genome shotgun (WGS) entry which is preliminary data.</text>
</comment>
<dbReference type="Proteomes" id="UP001609821">
    <property type="component" value="Unassembled WGS sequence"/>
</dbReference>
<keyword evidence="2" id="KW-0378">Hydrolase</keyword>
<protein>
    <submittedName>
        <fullName evidence="2">Alpha/beta fold hydrolase</fullName>
    </submittedName>
</protein>
<name>A0ABW7LV71_9PSED</name>
<gene>
    <name evidence="2" type="ORF">ACHMWK_06320</name>
</gene>
<feature type="domain" description="AB hydrolase-1" evidence="1">
    <location>
        <begin position="2"/>
        <end position="41"/>
    </location>
</feature>
<dbReference type="GO" id="GO:0016787">
    <property type="term" value="F:hydrolase activity"/>
    <property type="evidence" value="ECO:0007669"/>
    <property type="project" value="UniProtKB-KW"/>
</dbReference>
<dbReference type="InterPro" id="IPR000073">
    <property type="entry name" value="AB_hydrolase_1"/>
</dbReference>
<evidence type="ECO:0000313" key="3">
    <source>
        <dbReference type="Proteomes" id="UP001609821"/>
    </source>
</evidence>
<dbReference type="Pfam" id="PF00561">
    <property type="entry name" value="Abhydrolase_1"/>
    <property type="match status" value="1"/>
</dbReference>
<dbReference type="Gene3D" id="3.40.50.1820">
    <property type="entry name" value="alpha/beta hydrolase"/>
    <property type="match status" value="1"/>
</dbReference>
<organism evidence="2 3">
    <name type="scientific">Pseudomonas kulmbachensis</name>
    <dbReference type="NCBI Taxonomy" id="3043408"/>
    <lineage>
        <taxon>Bacteria</taxon>
        <taxon>Pseudomonadati</taxon>
        <taxon>Pseudomonadota</taxon>
        <taxon>Gammaproteobacteria</taxon>
        <taxon>Pseudomonadales</taxon>
        <taxon>Pseudomonadaceae</taxon>
        <taxon>Pseudomonas</taxon>
    </lineage>
</organism>
<evidence type="ECO:0000259" key="1">
    <source>
        <dbReference type="Pfam" id="PF00561"/>
    </source>
</evidence>
<sequence>MLVANGEEDLMVPIENSRDLARRLPHRELIIYPDAGHWGIFQFNSDFVPTALTFLAR</sequence>
<dbReference type="SUPFAM" id="SSF53474">
    <property type="entry name" value="alpha/beta-Hydrolases"/>
    <property type="match status" value="1"/>
</dbReference>
<keyword evidence="3" id="KW-1185">Reference proteome</keyword>